<sequence length="143" mass="15405">MTPPVFVVDTNVVVAGLITRSSLSPVARALDGMLSGSFVYLLSPALLDEYRAVLLRPRLRGLHGLQEQAIDRLLVEVTANAIWREAEGAGAAPDRGDDHLWALLSAYPGSILVTGDRLLLEQPLAGSSVISPRTFVDRFLGDQ</sequence>
<name>F8UH37_9ZZZZ</name>
<evidence type="ECO:0000313" key="2">
    <source>
        <dbReference type="EMBL" id="AEI30344.1"/>
    </source>
</evidence>
<accession>F8UH37</accession>
<dbReference type="InterPro" id="IPR002850">
    <property type="entry name" value="PIN_toxin-like"/>
</dbReference>
<feature type="domain" description="PIN" evidence="1">
    <location>
        <begin position="6"/>
        <end position="117"/>
    </location>
</feature>
<dbReference type="AlphaFoldDB" id="F8UH37"/>
<dbReference type="Pfam" id="PF13470">
    <property type="entry name" value="PIN_3"/>
    <property type="match status" value="1"/>
</dbReference>
<proteinExistence type="predicted"/>
<gene>
    <name evidence="2" type="ORF">LDC_03381</name>
</gene>
<dbReference type="SUPFAM" id="SSF88723">
    <property type="entry name" value="PIN domain-like"/>
    <property type="match status" value="1"/>
</dbReference>
<reference evidence="2" key="1">
    <citation type="submission" date="2011-04" db="EMBL/GenBank/DDBJ databases">
        <title>Taxonomic and functional metagenomic profiling of the microbial community in the anoxic sediment of a brackish shallow lake (Laguna de Carrizo Central Spain).</title>
        <authorList>
            <consortium name="CONSOLIDER consortium CSD2007-00005"/>
            <person name="Guazzaroni M.-E."/>
            <person name="Richter M."/>
            <person name="Garcia-Salamanca A."/>
            <person name="Yarza P."/>
            <person name="Ferrer M."/>
        </authorList>
    </citation>
    <scope>NUCLEOTIDE SEQUENCE</scope>
</reference>
<protein>
    <submittedName>
        <fullName evidence="2">Nucleic acid binding protein</fullName>
    </submittedName>
</protein>
<dbReference type="InterPro" id="IPR029060">
    <property type="entry name" value="PIN-like_dom_sf"/>
</dbReference>
<organism evidence="2">
    <name type="scientific">uncultured microorganism</name>
    <dbReference type="NCBI Taxonomy" id="358574"/>
    <lineage>
        <taxon>unclassified sequences</taxon>
        <taxon>environmental samples</taxon>
    </lineage>
</organism>
<dbReference type="InterPro" id="IPR002716">
    <property type="entry name" value="PIN_dom"/>
</dbReference>
<dbReference type="PANTHER" id="PTHR34610">
    <property type="entry name" value="SSL7007 PROTEIN"/>
    <property type="match status" value="1"/>
</dbReference>
<evidence type="ECO:0000259" key="1">
    <source>
        <dbReference type="Pfam" id="PF13470"/>
    </source>
</evidence>
<dbReference type="EMBL" id="JF805055">
    <property type="protein sequence ID" value="AEI30344.1"/>
    <property type="molecule type" value="Genomic_DNA"/>
</dbReference>
<dbReference type="PANTHER" id="PTHR34610:SF3">
    <property type="entry name" value="SSL7007 PROTEIN"/>
    <property type="match status" value="1"/>
</dbReference>